<dbReference type="EMBL" id="JPKZ01002916">
    <property type="protein sequence ID" value="KHN74414.1"/>
    <property type="molecule type" value="Genomic_DNA"/>
</dbReference>
<dbReference type="Proteomes" id="UP000031036">
    <property type="component" value="Unassembled WGS sequence"/>
</dbReference>
<accession>A0A0B2UYX5</accession>
<sequence>MLPYQPLWKPDTTLSSNANNTSQRSRMPPHLSMGPTKTLRQSKWTPATLRTVPVPCLTQKGNSDGVLLYSLVSRKPAAPLVAEILDELNVDGVLVESYGMGVQPSKTSSNQVRNAKCPKPYVFPFDSVCPFIR</sequence>
<organism evidence="2 3">
    <name type="scientific">Toxocara canis</name>
    <name type="common">Canine roundworm</name>
    <dbReference type="NCBI Taxonomy" id="6265"/>
    <lineage>
        <taxon>Eukaryota</taxon>
        <taxon>Metazoa</taxon>
        <taxon>Ecdysozoa</taxon>
        <taxon>Nematoda</taxon>
        <taxon>Chromadorea</taxon>
        <taxon>Rhabditida</taxon>
        <taxon>Spirurina</taxon>
        <taxon>Ascaridomorpha</taxon>
        <taxon>Ascaridoidea</taxon>
        <taxon>Toxocaridae</taxon>
        <taxon>Toxocara</taxon>
    </lineage>
</organism>
<proteinExistence type="predicted"/>
<protein>
    <submittedName>
        <fullName evidence="2">Uncharacterized protein</fullName>
    </submittedName>
</protein>
<evidence type="ECO:0000256" key="1">
    <source>
        <dbReference type="SAM" id="MobiDB-lite"/>
    </source>
</evidence>
<evidence type="ECO:0000313" key="2">
    <source>
        <dbReference type="EMBL" id="KHN74414.1"/>
    </source>
</evidence>
<evidence type="ECO:0000313" key="3">
    <source>
        <dbReference type="Proteomes" id="UP000031036"/>
    </source>
</evidence>
<dbReference type="AlphaFoldDB" id="A0A0B2UYX5"/>
<reference evidence="2 3" key="1">
    <citation type="submission" date="2014-11" db="EMBL/GenBank/DDBJ databases">
        <title>Genetic blueprint of the zoonotic pathogen Toxocara canis.</title>
        <authorList>
            <person name="Zhu X.-Q."/>
            <person name="Korhonen P.K."/>
            <person name="Cai H."/>
            <person name="Young N.D."/>
            <person name="Nejsum P."/>
            <person name="von Samson-Himmelstjerna G."/>
            <person name="Boag P.R."/>
            <person name="Tan P."/>
            <person name="Li Q."/>
            <person name="Min J."/>
            <person name="Yang Y."/>
            <person name="Wang X."/>
            <person name="Fang X."/>
            <person name="Hall R.S."/>
            <person name="Hofmann A."/>
            <person name="Sternberg P.W."/>
            <person name="Jex A.R."/>
            <person name="Gasser R.B."/>
        </authorList>
    </citation>
    <scope>NUCLEOTIDE SEQUENCE [LARGE SCALE GENOMIC DNA]</scope>
    <source>
        <strain evidence="2">PN_DK_2014</strain>
    </source>
</reference>
<name>A0A0B2UYX5_TOXCA</name>
<comment type="caution">
    <text evidence="2">The sequence shown here is derived from an EMBL/GenBank/DDBJ whole genome shotgun (WGS) entry which is preliminary data.</text>
</comment>
<gene>
    <name evidence="2" type="ORF">Tcan_15860</name>
</gene>
<feature type="region of interest" description="Disordered" evidence="1">
    <location>
        <begin position="1"/>
        <end position="40"/>
    </location>
</feature>
<keyword evidence="3" id="KW-1185">Reference proteome</keyword>
<feature type="compositionally biased region" description="Polar residues" evidence="1">
    <location>
        <begin position="12"/>
        <end position="25"/>
    </location>
</feature>